<sequence>MEAPNIDPLVAKYIIDSQASDLYAMIMDYKRRGETTSFVAVAVNTPKFKAAYLFRPAKEVLSKGGLPESFRDQVKKFNILGFIQEGEGKANIDLMAGLNKPFHAVRSPAELRKALYPGSVLTFTNHFLRLRGLEKDVSDFTYEEFTQAVQSRSEFLKNLKNGMA</sequence>
<evidence type="ECO:0000313" key="2">
    <source>
        <dbReference type="Proteomes" id="UP000269883"/>
    </source>
</evidence>
<proteinExistence type="predicted"/>
<protein>
    <submittedName>
        <fullName evidence="1">Uncharacterized protein</fullName>
    </submittedName>
</protein>
<dbReference type="RefSeq" id="WP_126377984.1">
    <property type="nucleotide sequence ID" value="NZ_AP017378.1"/>
</dbReference>
<keyword evidence="2" id="KW-1185">Reference proteome</keyword>
<gene>
    <name evidence="1" type="ORF">DFE_1405</name>
</gene>
<dbReference type="KEGG" id="dfl:DFE_1405"/>
<dbReference type="EMBL" id="AP017378">
    <property type="protein sequence ID" value="BBD08131.1"/>
    <property type="molecule type" value="Genomic_DNA"/>
</dbReference>
<reference evidence="1 2" key="1">
    <citation type="journal article" date="2018" name="Sci. Adv.">
        <title>Multi-heme cytochromes provide a pathway for survival in energy-limited environments.</title>
        <authorList>
            <person name="Deng X."/>
            <person name="Dohmae N."/>
            <person name="Nealson K.H."/>
            <person name="Hashimoto K."/>
            <person name="Okamoto A."/>
        </authorList>
    </citation>
    <scope>NUCLEOTIDE SEQUENCE [LARGE SCALE GENOMIC DNA]</scope>
    <source>
        <strain evidence="1 2">IS5</strain>
    </source>
</reference>
<evidence type="ECO:0000313" key="1">
    <source>
        <dbReference type="EMBL" id="BBD08131.1"/>
    </source>
</evidence>
<organism evidence="1 2">
    <name type="scientific">Desulfovibrio ferrophilus</name>
    <dbReference type="NCBI Taxonomy" id="241368"/>
    <lineage>
        <taxon>Bacteria</taxon>
        <taxon>Pseudomonadati</taxon>
        <taxon>Thermodesulfobacteriota</taxon>
        <taxon>Desulfovibrionia</taxon>
        <taxon>Desulfovibrionales</taxon>
        <taxon>Desulfovibrionaceae</taxon>
        <taxon>Desulfovibrio</taxon>
    </lineage>
</organism>
<name>A0A2Z6AY11_9BACT</name>
<accession>A0A2Z6AY11</accession>
<dbReference type="OrthoDB" id="9840814at2"/>
<dbReference type="AlphaFoldDB" id="A0A2Z6AY11"/>
<dbReference type="Proteomes" id="UP000269883">
    <property type="component" value="Chromosome"/>
</dbReference>